<keyword evidence="2" id="KW-1185">Reference proteome</keyword>
<dbReference type="SUPFAM" id="SSF56801">
    <property type="entry name" value="Acetyl-CoA synthetase-like"/>
    <property type="match status" value="1"/>
</dbReference>
<gene>
    <name evidence="1" type="ORF">NMU02_05855</name>
</gene>
<dbReference type="PANTHER" id="PTHR36932">
    <property type="entry name" value="CAPSULAR POLYSACCHARIDE BIOSYNTHESIS PROTEIN"/>
    <property type="match status" value="1"/>
</dbReference>
<dbReference type="RefSeq" id="WP_255026491.1">
    <property type="nucleotide sequence ID" value="NZ_JANDHW010000004.1"/>
</dbReference>
<dbReference type="Gene3D" id="3.40.50.12780">
    <property type="entry name" value="N-terminal domain of ligase-like"/>
    <property type="match status" value="1"/>
</dbReference>
<evidence type="ECO:0000313" key="2">
    <source>
        <dbReference type="Proteomes" id="UP001205603"/>
    </source>
</evidence>
<evidence type="ECO:0000313" key="1">
    <source>
        <dbReference type="EMBL" id="MCP9611612.1"/>
    </source>
</evidence>
<organism evidence="1 2">
    <name type="scientific">Coprobacter tertius</name>
    <dbReference type="NCBI Taxonomy" id="2944915"/>
    <lineage>
        <taxon>Bacteria</taxon>
        <taxon>Pseudomonadati</taxon>
        <taxon>Bacteroidota</taxon>
        <taxon>Bacteroidia</taxon>
        <taxon>Bacteroidales</taxon>
        <taxon>Barnesiellaceae</taxon>
        <taxon>Coprobacter</taxon>
    </lineage>
</organism>
<proteinExistence type="predicted"/>
<dbReference type="EMBL" id="JANDHW010000004">
    <property type="protein sequence ID" value="MCP9611612.1"/>
    <property type="molecule type" value="Genomic_DNA"/>
</dbReference>
<evidence type="ECO:0008006" key="3">
    <source>
        <dbReference type="Google" id="ProtNLM"/>
    </source>
</evidence>
<dbReference type="Proteomes" id="UP001205603">
    <property type="component" value="Unassembled WGS sequence"/>
</dbReference>
<protein>
    <recommendedName>
        <fullName evidence="3">Phenylacetate--CoA ligase</fullName>
    </recommendedName>
</protein>
<dbReference type="InterPro" id="IPR042099">
    <property type="entry name" value="ANL_N_sf"/>
</dbReference>
<sequence length="427" mass="49572">MFRKLIYRLYENYRNPSLKADFHFLIESDRWSLPQLQNYQISACRELLFFAAAYSPYYKQQFQKSGFSPETFHSLEDLKKLPITDKKTLTEHNKQLQAVYPFKKTIYSKTSGSTGEILSFYRDEAWESFHLASIFRGLSWYGISRWDKSAVLSGSDPGQKTQLKIQILDFIRNQFRLSSYNKRTTDKFIGHLNKAVSIQGYSSMIYELACMCNRKNNSSFPKLKLVKGTSDMIFDSYREEIKKAFGKPIISEYGAAETGIIAFECPEGNMHINMEGVIIEESDGEIIVTNLHSRSFPIIRYRLGDYIRLAPEGYKCPCGRQHPVLLELQGRVGGVICGKTNRFPSVILNFAFKEIMSKYNRIFSYQGIQKEKSRLTIRIAEAENPGDREIIKRVFEHYLKDDVILEILFSQDLRPTQGKRNYFISEI</sequence>
<reference evidence="1 2" key="1">
    <citation type="submission" date="2022-07" db="EMBL/GenBank/DDBJ databases">
        <title>Fecal culturing of patients with breast cancer.</title>
        <authorList>
            <person name="Teng N.M.Y."/>
            <person name="Kiu R."/>
            <person name="Evans R."/>
            <person name="Baker D.J."/>
            <person name="Zenner C."/>
            <person name="Robinson S.D."/>
            <person name="Hall L.J."/>
        </authorList>
    </citation>
    <scope>NUCLEOTIDE SEQUENCE [LARGE SCALE GENOMIC DNA]</scope>
    <source>
        <strain evidence="1 2">LH1063</strain>
    </source>
</reference>
<comment type="caution">
    <text evidence="1">The sequence shown here is derived from an EMBL/GenBank/DDBJ whole genome shotgun (WGS) entry which is preliminary data.</text>
</comment>
<dbReference type="InterPro" id="IPR053158">
    <property type="entry name" value="CapK_Type1_Caps_Biosynth"/>
</dbReference>
<accession>A0ABT1MG40</accession>
<name>A0ABT1MG40_9BACT</name>
<dbReference type="PANTHER" id="PTHR36932:SF1">
    <property type="entry name" value="CAPSULAR POLYSACCHARIDE BIOSYNTHESIS PROTEIN"/>
    <property type="match status" value="1"/>
</dbReference>